<sequence>MEASALAEIAENTAKTNQLLERLLVEQDEQFKATNEMQHVIDEKLARVLTAIGEGDSDDMEHNESLRGIVNMVCHFASETADRLETIQNRGQGLGQRRGATRGVPRNGREVADAKEHHDVSEAGNTKFRSKLSLASCFKFKSPQDIAERFPFPDELDWDDENDIYWWSGRIVLPQPLVYGILENEFNDLPSSMGVTKFFHYLKERYIGAKGEDTNTKKFDMPYVLVCQDNFTKFLRAKVLRTREAAVYVPALQEMIDSMPSKPKILKTLLFSYWQGDGASRKKVRLTADLDKVLRVINNSQNAVTGYRPSDLQDPDCPKAVLVKVKATLFALAKGRTLSQKMNYKLEKGDNVRIDVIALSNNIRQLRKQGRWKSSHNASFSEEVYTVKSHSDVDNTVRVEESPRVFLRGQCLLVPKVEDREKMVTEWQCKRKADGVPEGREDAFGIQSRQKTLEEL</sequence>
<gene>
    <name evidence="2" type="ORF">JKP88DRAFT_278601</name>
</gene>
<accession>A0A835YUW8</accession>
<reference evidence="2" key="1">
    <citation type="submission" date="2021-02" db="EMBL/GenBank/DDBJ databases">
        <title>First Annotated Genome of the Yellow-green Alga Tribonema minus.</title>
        <authorList>
            <person name="Mahan K.M."/>
        </authorList>
    </citation>
    <scope>NUCLEOTIDE SEQUENCE</scope>
    <source>
        <strain evidence="2">UTEX B ZZ1240</strain>
    </source>
</reference>
<dbReference type="Proteomes" id="UP000664859">
    <property type="component" value="Unassembled WGS sequence"/>
</dbReference>
<evidence type="ECO:0000256" key="1">
    <source>
        <dbReference type="SAM" id="MobiDB-lite"/>
    </source>
</evidence>
<feature type="compositionally biased region" description="Low complexity" evidence="1">
    <location>
        <begin position="90"/>
        <end position="103"/>
    </location>
</feature>
<evidence type="ECO:0000313" key="2">
    <source>
        <dbReference type="EMBL" id="KAG5181860.1"/>
    </source>
</evidence>
<comment type="caution">
    <text evidence="2">The sequence shown here is derived from an EMBL/GenBank/DDBJ whole genome shotgun (WGS) entry which is preliminary data.</text>
</comment>
<feature type="compositionally biased region" description="Basic and acidic residues" evidence="1">
    <location>
        <begin position="107"/>
        <end position="121"/>
    </location>
</feature>
<feature type="region of interest" description="Disordered" evidence="1">
    <location>
        <begin position="90"/>
        <end position="121"/>
    </location>
</feature>
<organism evidence="2 3">
    <name type="scientific">Tribonema minus</name>
    <dbReference type="NCBI Taxonomy" id="303371"/>
    <lineage>
        <taxon>Eukaryota</taxon>
        <taxon>Sar</taxon>
        <taxon>Stramenopiles</taxon>
        <taxon>Ochrophyta</taxon>
        <taxon>PX clade</taxon>
        <taxon>Xanthophyceae</taxon>
        <taxon>Tribonematales</taxon>
        <taxon>Tribonemataceae</taxon>
        <taxon>Tribonema</taxon>
    </lineage>
</organism>
<dbReference type="EMBL" id="JAFCMP010000290">
    <property type="protein sequence ID" value="KAG5181860.1"/>
    <property type="molecule type" value="Genomic_DNA"/>
</dbReference>
<protein>
    <submittedName>
        <fullName evidence="2">Uncharacterized protein</fullName>
    </submittedName>
</protein>
<proteinExistence type="predicted"/>
<name>A0A835YUW8_9STRA</name>
<keyword evidence="3" id="KW-1185">Reference proteome</keyword>
<dbReference type="AlphaFoldDB" id="A0A835YUW8"/>
<evidence type="ECO:0000313" key="3">
    <source>
        <dbReference type="Proteomes" id="UP000664859"/>
    </source>
</evidence>